<comment type="caution">
    <text evidence="1">The sequence shown here is derived from an EMBL/GenBank/DDBJ whole genome shotgun (WGS) entry which is preliminary data.</text>
</comment>
<reference evidence="1 2" key="1">
    <citation type="submission" date="2018-04" db="EMBL/GenBank/DDBJ databases">
        <authorList>
            <person name="Zhang X."/>
            <person name="Yuan J."/>
            <person name="Li F."/>
            <person name="Xiang J."/>
        </authorList>
    </citation>
    <scope>NUCLEOTIDE SEQUENCE [LARGE SCALE GENOMIC DNA]</scope>
    <source>
        <tissue evidence="1">Muscle</tissue>
    </source>
</reference>
<evidence type="ECO:0000313" key="2">
    <source>
        <dbReference type="Proteomes" id="UP000283509"/>
    </source>
</evidence>
<organism evidence="1 2">
    <name type="scientific">Penaeus vannamei</name>
    <name type="common">Whiteleg shrimp</name>
    <name type="synonym">Litopenaeus vannamei</name>
    <dbReference type="NCBI Taxonomy" id="6689"/>
    <lineage>
        <taxon>Eukaryota</taxon>
        <taxon>Metazoa</taxon>
        <taxon>Ecdysozoa</taxon>
        <taxon>Arthropoda</taxon>
        <taxon>Crustacea</taxon>
        <taxon>Multicrustacea</taxon>
        <taxon>Malacostraca</taxon>
        <taxon>Eumalacostraca</taxon>
        <taxon>Eucarida</taxon>
        <taxon>Decapoda</taxon>
        <taxon>Dendrobranchiata</taxon>
        <taxon>Penaeoidea</taxon>
        <taxon>Penaeidae</taxon>
        <taxon>Penaeus</taxon>
    </lineage>
</organism>
<dbReference type="AlphaFoldDB" id="A0A423TTP6"/>
<dbReference type="EMBL" id="QCYY01001185">
    <property type="protein sequence ID" value="ROT79836.1"/>
    <property type="molecule type" value="Genomic_DNA"/>
</dbReference>
<evidence type="ECO:0000313" key="1">
    <source>
        <dbReference type="EMBL" id="ROT79836.1"/>
    </source>
</evidence>
<accession>A0A423TTP6</accession>
<gene>
    <name evidence="1" type="ORF">C7M84_001460</name>
</gene>
<dbReference type="Gene3D" id="3.30.460.90">
    <property type="match status" value="1"/>
</dbReference>
<protein>
    <recommendedName>
        <fullName evidence="3">Mab-21-like HhH/H2TH-like domain-containing protein</fullName>
    </recommendedName>
</protein>
<dbReference type="OrthoDB" id="6336719at2759"/>
<reference evidence="1 2" key="2">
    <citation type="submission" date="2019-01" db="EMBL/GenBank/DDBJ databases">
        <title>The decoding of complex shrimp genome reveals the adaptation for benthos swimmer, frequently molting mechanism and breeding impact on genome.</title>
        <authorList>
            <person name="Sun Y."/>
            <person name="Gao Y."/>
            <person name="Yu Y."/>
        </authorList>
    </citation>
    <scope>NUCLEOTIDE SEQUENCE [LARGE SCALE GENOMIC DNA]</scope>
    <source>
        <tissue evidence="1">Muscle</tissue>
    </source>
</reference>
<keyword evidence="2" id="KW-1185">Reference proteome</keyword>
<sequence>MSASVATENPEGVQYVLDILHKRQRDLESLNWIAAEVGRHLQHRLQESHAFLREAEWQLVGSAAEHLAVSEADDKDLVFTLGPPYTPQFFSAVYMGSGQYQLKWNKCYWNGRHPPHLTSNNYLVVTSLRKQAYDCINSALKNAHISRMKVIKVMLWKQAVRVVLRDASTTKKHVVDVILQIGGGQWNNMQGLTKWGNLPPQLQDVITSLETAGQSAVSFGLHGPAGTSSLIVTTSYSVLEREFFLEHGNVRDAVLLAKIIISGHNWKNKFGLKSAHVKRLAMKHFIVLRHCLPWSGMKLLLQVMVDQLQKGALEGYPDLDADLFWQKTEEQCQYIAKVVQNVMLTLIPNYMANYL</sequence>
<evidence type="ECO:0008006" key="3">
    <source>
        <dbReference type="Google" id="ProtNLM"/>
    </source>
</evidence>
<name>A0A423TTP6_PENVA</name>
<dbReference type="Proteomes" id="UP000283509">
    <property type="component" value="Unassembled WGS sequence"/>
</dbReference>
<proteinExistence type="predicted"/>